<keyword evidence="1" id="KW-1133">Transmembrane helix</keyword>
<keyword evidence="1" id="KW-0812">Transmembrane</keyword>
<evidence type="ECO:0008006" key="4">
    <source>
        <dbReference type="Google" id="ProtNLM"/>
    </source>
</evidence>
<dbReference type="EMBL" id="VCGU01000001">
    <property type="protein sequence ID" value="TRY80760.1"/>
    <property type="molecule type" value="Genomic_DNA"/>
</dbReference>
<dbReference type="Gene3D" id="2.40.70.10">
    <property type="entry name" value="Acid Proteases"/>
    <property type="match status" value="1"/>
</dbReference>
<protein>
    <recommendedName>
        <fullName evidence="4">Peptidase A2 domain-containing protein</fullName>
    </recommendedName>
</protein>
<dbReference type="InterPro" id="IPR021109">
    <property type="entry name" value="Peptidase_aspartic_dom_sf"/>
</dbReference>
<reference evidence="2 3" key="1">
    <citation type="journal article" date="2018" name="Nat. Ecol. Evol.">
        <title>Genomic signatures of mitonuclear coevolution across populations of Tigriopus californicus.</title>
        <authorList>
            <person name="Barreto F.S."/>
            <person name="Watson E.T."/>
            <person name="Lima T.G."/>
            <person name="Willett C.S."/>
            <person name="Edmands S."/>
            <person name="Li W."/>
            <person name="Burton R.S."/>
        </authorList>
    </citation>
    <scope>NUCLEOTIDE SEQUENCE [LARGE SCALE GENOMIC DNA]</scope>
    <source>
        <strain evidence="2 3">San Diego</strain>
    </source>
</reference>
<comment type="caution">
    <text evidence="2">The sequence shown here is derived from an EMBL/GenBank/DDBJ whole genome shotgun (WGS) entry which is preliminary data.</text>
</comment>
<name>A0A553PSV8_TIGCA</name>
<dbReference type="AlphaFoldDB" id="A0A553PSV8"/>
<organism evidence="2 3">
    <name type="scientific">Tigriopus californicus</name>
    <name type="common">Marine copepod</name>
    <dbReference type="NCBI Taxonomy" id="6832"/>
    <lineage>
        <taxon>Eukaryota</taxon>
        <taxon>Metazoa</taxon>
        <taxon>Ecdysozoa</taxon>
        <taxon>Arthropoda</taxon>
        <taxon>Crustacea</taxon>
        <taxon>Multicrustacea</taxon>
        <taxon>Hexanauplia</taxon>
        <taxon>Copepoda</taxon>
        <taxon>Harpacticoida</taxon>
        <taxon>Harpacticidae</taxon>
        <taxon>Tigriopus</taxon>
    </lineage>
</organism>
<evidence type="ECO:0000313" key="3">
    <source>
        <dbReference type="Proteomes" id="UP000318571"/>
    </source>
</evidence>
<dbReference type="PANTHER" id="PTHR47331">
    <property type="entry name" value="PHD-TYPE DOMAIN-CONTAINING PROTEIN"/>
    <property type="match status" value="1"/>
</dbReference>
<proteinExistence type="predicted"/>
<keyword evidence="1" id="KW-0472">Membrane</keyword>
<feature type="transmembrane region" description="Helical" evidence="1">
    <location>
        <begin position="39"/>
        <end position="60"/>
    </location>
</feature>
<keyword evidence="3" id="KW-1185">Reference proteome</keyword>
<evidence type="ECO:0000256" key="1">
    <source>
        <dbReference type="SAM" id="Phobius"/>
    </source>
</evidence>
<gene>
    <name evidence="2" type="ORF">TCAL_13380</name>
</gene>
<evidence type="ECO:0000313" key="2">
    <source>
        <dbReference type="EMBL" id="TRY80760.1"/>
    </source>
</evidence>
<accession>A0A553PSV8</accession>
<dbReference type="PANTHER" id="PTHR47331:SF1">
    <property type="entry name" value="GAG-LIKE PROTEIN"/>
    <property type="match status" value="1"/>
</dbReference>
<dbReference type="Proteomes" id="UP000318571">
    <property type="component" value="Chromosome 12"/>
</dbReference>
<sequence>MGAHFNRHQILGKILKTTNPENTQHESRHLANENFVDKLIPVLNPIAGVLFVLVHILINLNTFNQLNLSVDVLLNIFRISCLGVIPIRCIYNGKEIVANALVNEGSDTSIVSESLVTSLGIRKSKKRKVKLNMVSKQVNQQIGSVDFKIGGTNEKDEFHFGAMVLPQVCTNLGPFPWKSIQGSMEHLKTLPLSTCEGKVELLVGMDHGELLVPMEVRSGTDEELYAFKCSLGWVTLKHGKFHLTKWTSNAREVQEEMSSETQDKVELTGRFGDALGSLQ</sequence>